<evidence type="ECO:0000313" key="2">
    <source>
        <dbReference type="Proteomes" id="UP000663874"/>
    </source>
</evidence>
<dbReference type="EMBL" id="CAJOBE010016490">
    <property type="protein sequence ID" value="CAF4200936.1"/>
    <property type="molecule type" value="Genomic_DNA"/>
</dbReference>
<feature type="non-terminal residue" evidence="1">
    <location>
        <position position="1"/>
    </location>
</feature>
<accession>A0A820BM63</accession>
<name>A0A820BM63_9BILA</name>
<organism evidence="1 2">
    <name type="scientific">Rotaria sordida</name>
    <dbReference type="NCBI Taxonomy" id="392033"/>
    <lineage>
        <taxon>Eukaryota</taxon>
        <taxon>Metazoa</taxon>
        <taxon>Spiralia</taxon>
        <taxon>Gnathifera</taxon>
        <taxon>Rotifera</taxon>
        <taxon>Eurotatoria</taxon>
        <taxon>Bdelloidea</taxon>
        <taxon>Philodinida</taxon>
        <taxon>Philodinidae</taxon>
        <taxon>Rotaria</taxon>
    </lineage>
</organism>
<comment type="caution">
    <text evidence="1">The sequence shown here is derived from an EMBL/GenBank/DDBJ whole genome shotgun (WGS) entry which is preliminary data.</text>
</comment>
<gene>
    <name evidence="1" type="ORF">FNK824_LOCUS36258</name>
</gene>
<reference evidence="1" key="1">
    <citation type="submission" date="2021-02" db="EMBL/GenBank/DDBJ databases">
        <authorList>
            <person name="Nowell W R."/>
        </authorList>
    </citation>
    <scope>NUCLEOTIDE SEQUENCE</scope>
</reference>
<proteinExistence type="predicted"/>
<sequence length="459" mass="53360">GSQVLDRICEEILPRINNKINKLTLDQHSIKSTLRAIVYPQLYSLSLVNLQPDTLLPYLTGNTKLHYLLTNQITHLDINIIDRRTTALNDENESEIFSLILSTGKCLTDLTFRQWFRCTNSRISIFYMPSTSCVSSTLTKLNINVDTFDDCLYILDGRLDSLSVLIINIREISTPLSNIDNTKQLRKLKCFSLLAYSRTYFYDSRVVPLLCRMSNLEELTLYLAITRIESTYIDGTHLYDGILIHMPRLTKFNFCINTLVFNKDIINLPSNNDIQHSFVKRGYQQIDSYTHKESEKGSTCHIYSLPYQFDCFYVNCHFHGGIFDKVQCVMMGEIEHPFEHELFQIISHSFPFLHTLVICNYQPQKRKQHSSTIVTFPYLRSLDLQRTNVDYGAQFLCDTKIHLPSLLNLIITYESLAMITNNFTNHMTRLTCARLQRLIICGSYVLPENFHLYFPSCYM</sequence>
<evidence type="ECO:0000313" key="1">
    <source>
        <dbReference type="EMBL" id="CAF4200936.1"/>
    </source>
</evidence>
<dbReference type="Proteomes" id="UP000663874">
    <property type="component" value="Unassembled WGS sequence"/>
</dbReference>
<protein>
    <submittedName>
        <fullName evidence="1">Uncharacterized protein</fullName>
    </submittedName>
</protein>
<dbReference type="AlphaFoldDB" id="A0A820BM63"/>